<gene>
    <name evidence="8" type="ORF">OG398_25545</name>
</gene>
<evidence type="ECO:0000313" key="8">
    <source>
        <dbReference type="EMBL" id="WTW74004.1"/>
    </source>
</evidence>
<evidence type="ECO:0000256" key="3">
    <source>
        <dbReference type="ARBA" id="ARBA00023125"/>
    </source>
</evidence>
<dbReference type="REBASE" id="793832">
    <property type="entry name" value="S.Ssp08ORF25550P"/>
</dbReference>
<keyword evidence="8" id="KW-0255">Endonuclease</keyword>
<dbReference type="InterPro" id="IPR051212">
    <property type="entry name" value="Type-I_RE_S_subunit"/>
</dbReference>
<keyword evidence="8" id="KW-0378">Hydrolase</keyword>
<dbReference type="InterPro" id="IPR000055">
    <property type="entry name" value="Restrct_endonuc_typeI_TRD"/>
</dbReference>
<dbReference type="SUPFAM" id="SSF116734">
    <property type="entry name" value="DNA methylase specificity domain"/>
    <property type="match status" value="2"/>
</dbReference>
<keyword evidence="8" id="KW-0540">Nuclease</keyword>
<comment type="similarity">
    <text evidence="1">Belongs to the type-I restriction system S methylase family.</text>
</comment>
<dbReference type="GO" id="GO:0009307">
    <property type="term" value="P:DNA restriction-modification system"/>
    <property type="evidence" value="ECO:0007669"/>
    <property type="project" value="UniProtKB-KW"/>
</dbReference>
<dbReference type="Gene3D" id="3.90.220.20">
    <property type="entry name" value="DNA methylase specificity domains"/>
    <property type="match status" value="2"/>
</dbReference>
<feature type="region of interest" description="Disordered" evidence="6">
    <location>
        <begin position="414"/>
        <end position="460"/>
    </location>
</feature>
<dbReference type="GO" id="GO:0004519">
    <property type="term" value="F:endonuclease activity"/>
    <property type="evidence" value="ECO:0007669"/>
    <property type="project" value="UniProtKB-KW"/>
</dbReference>
<evidence type="ECO:0000259" key="7">
    <source>
        <dbReference type="Pfam" id="PF01420"/>
    </source>
</evidence>
<feature type="domain" description="Type I restriction modification DNA specificity" evidence="7">
    <location>
        <begin position="5"/>
        <end position="153"/>
    </location>
</feature>
<proteinExistence type="inferred from homology"/>
<dbReference type="PANTHER" id="PTHR43140:SF1">
    <property type="entry name" value="TYPE I RESTRICTION ENZYME ECOKI SPECIFICITY SUBUNIT"/>
    <property type="match status" value="1"/>
</dbReference>
<dbReference type="AlphaFoldDB" id="A0AAU2W5S4"/>
<dbReference type="PANTHER" id="PTHR43140">
    <property type="entry name" value="TYPE-1 RESTRICTION ENZYME ECOKI SPECIFICITY PROTEIN"/>
    <property type="match status" value="1"/>
</dbReference>
<dbReference type="GO" id="GO:0003677">
    <property type="term" value="F:DNA binding"/>
    <property type="evidence" value="ECO:0007669"/>
    <property type="project" value="UniProtKB-KW"/>
</dbReference>
<keyword evidence="5" id="KW-0175">Coiled coil</keyword>
<evidence type="ECO:0000256" key="5">
    <source>
        <dbReference type="SAM" id="Coils"/>
    </source>
</evidence>
<dbReference type="EMBL" id="CP108313">
    <property type="protein sequence ID" value="WTW74004.1"/>
    <property type="molecule type" value="Genomic_DNA"/>
</dbReference>
<feature type="compositionally biased region" description="Low complexity" evidence="6">
    <location>
        <begin position="426"/>
        <end position="453"/>
    </location>
</feature>
<dbReference type="CDD" id="cd17254">
    <property type="entry name" value="RMtype1_S_FclI-TRD1-CR1_like"/>
    <property type="match status" value="1"/>
</dbReference>
<name>A0AAU2W5S4_9ACTN</name>
<dbReference type="GO" id="GO:0016787">
    <property type="term" value="F:hydrolase activity"/>
    <property type="evidence" value="ECO:0007669"/>
    <property type="project" value="UniProtKB-KW"/>
</dbReference>
<evidence type="ECO:0000256" key="2">
    <source>
        <dbReference type="ARBA" id="ARBA00022747"/>
    </source>
</evidence>
<comment type="subunit">
    <text evidence="4">The methyltransferase is composed of M and S polypeptides.</text>
</comment>
<evidence type="ECO:0000256" key="6">
    <source>
        <dbReference type="SAM" id="MobiDB-lite"/>
    </source>
</evidence>
<dbReference type="InterPro" id="IPR044946">
    <property type="entry name" value="Restrct_endonuc_typeI_TRD_sf"/>
</dbReference>
<sequence length="460" mass="50181">MELPAGWVWARLGDLGEYINGRGFKKAEWGEEGLPIIRIQNLTGSGAAFNYFSGPLDERHIVDDGDLLVAWAATLGTHIWRGPRAAVNQHIFKVIPYVDRGFLHYLIEYKLRELVAASHGSGMVHVTRAKFDALRVAVPPLAEQRRIVESLEDQLSRLDAAADDVNRSVRRSGHLWSAVLNSVARGAVGHVLAASRSVAVSDVAAVGGGIQKQQKRRPVKNSYPFLRVANVGRGSLDLEDIHEIELFGGELGRFSVRDGDLLVVEGNGSPDQIGRAAMWHGEIADAVHQNHLIRVRPGERLNPRYLELIWNAPVVTNQLREVARSTSGLYTLSTSKIKSVRIPVPELCDQARLVEAAETWETHVVNAKKSLRTAVQKGLSLRRAVLNRALTGALVPQDPSDESAVALLARIQAQRAGRPGAKNPRRTSAAPRTAKAPAANTPAQAPTPAPTHAVQQEFDL</sequence>
<protein>
    <submittedName>
        <fullName evidence="8">Restriction endonuclease subunit S</fullName>
        <ecNumber evidence="8">3.1.21.-</ecNumber>
    </submittedName>
</protein>
<organism evidence="8">
    <name type="scientific">Streptomyces sp. NBC_00008</name>
    <dbReference type="NCBI Taxonomy" id="2903610"/>
    <lineage>
        <taxon>Bacteria</taxon>
        <taxon>Bacillati</taxon>
        <taxon>Actinomycetota</taxon>
        <taxon>Actinomycetes</taxon>
        <taxon>Kitasatosporales</taxon>
        <taxon>Streptomycetaceae</taxon>
        <taxon>Streptomyces</taxon>
    </lineage>
</organism>
<accession>A0AAU2W5S4</accession>
<keyword evidence="2" id="KW-0680">Restriction system</keyword>
<dbReference type="EC" id="3.1.21.-" evidence="8"/>
<evidence type="ECO:0000256" key="1">
    <source>
        <dbReference type="ARBA" id="ARBA00010923"/>
    </source>
</evidence>
<dbReference type="CDD" id="cd17253">
    <property type="entry name" value="RMtype1_S_Eco933I-TRD2-CR2_like"/>
    <property type="match status" value="1"/>
</dbReference>
<feature type="coiled-coil region" evidence="5">
    <location>
        <begin position="141"/>
        <end position="168"/>
    </location>
</feature>
<evidence type="ECO:0000256" key="4">
    <source>
        <dbReference type="ARBA" id="ARBA00038652"/>
    </source>
</evidence>
<dbReference type="Pfam" id="PF01420">
    <property type="entry name" value="Methylase_S"/>
    <property type="match status" value="1"/>
</dbReference>
<reference evidence="8" key="1">
    <citation type="submission" date="2022-10" db="EMBL/GenBank/DDBJ databases">
        <title>The complete genomes of actinobacterial strains from the NBC collection.</title>
        <authorList>
            <person name="Joergensen T.S."/>
            <person name="Alvarez Arevalo M."/>
            <person name="Sterndorff E.B."/>
            <person name="Faurdal D."/>
            <person name="Vuksanovic O."/>
            <person name="Mourched A.-S."/>
            <person name="Charusanti P."/>
            <person name="Shaw S."/>
            <person name="Blin K."/>
            <person name="Weber T."/>
        </authorList>
    </citation>
    <scope>NUCLEOTIDE SEQUENCE</scope>
    <source>
        <strain evidence="8">NBC_00008</strain>
    </source>
</reference>
<keyword evidence="3" id="KW-0238">DNA-binding</keyword>